<dbReference type="EMBL" id="CP059672">
    <property type="protein sequence ID" value="QRW26303.1"/>
    <property type="molecule type" value="Genomic_DNA"/>
</dbReference>
<dbReference type="EC" id="2.7.7.48" evidence="1"/>
<dbReference type="GO" id="GO:0003723">
    <property type="term" value="F:RNA binding"/>
    <property type="evidence" value="ECO:0007669"/>
    <property type="project" value="UniProtKB-KW"/>
</dbReference>
<keyword evidence="1" id="KW-0808">Transferase</keyword>
<evidence type="ECO:0000256" key="1">
    <source>
        <dbReference type="RuleBase" id="RU363098"/>
    </source>
</evidence>
<dbReference type="GeneID" id="67034242"/>
<comment type="catalytic activity">
    <reaction evidence="1">
        <text>RNA(n) + a ribonucleoside 5'-triphosphate = RNA(n+1) + diphosphate</text>
        <dbReference type="Rhea" id="RHEA:21248"/>
        <dbReference type="Rhea" id="RHEA-COMP:14527"/>
        <dbReference type="Rhea" id="RHEA-COMP:17342"/>
        <dbReference type="ChEBI" id="CHEBI:33019"/>
        <dbReference type="ChEBI" id="CHEBI:61557"/>
        <dbReference type="ChEBI" id="CHEBI:140395"/>
        <dbReference type="EC" id="2.7.7.48"/>
    </reaction>
</comment>
<evidence type="ECO:0000313" key="3">
    <source>
        <dbReference type="EMBL" id="QRW26303.1"/>
    </source>
</evidence>
<dbReference type="AlphaFoldDB" id="A0A8H8P9K0"/>
<organism evidence="3 4">
    <name type="scientific">Rhizoctonia solani</name>
    <dbReference type="NCBI Taxonomy" id="456999"/>
    <lineage>
        <taxon>Eukaryota</taxon>
        <taxon>Fungi</taxon>
        <taxon>Dikarya</taxon>
        <taxon>Basidiomycota</taxon>
        <taxon>Agaricomycotina</taxon>
        <taxon>Agaricomycetes</taxon>
        <taxon>Cantharellales</taxon>
        <taxon>Ceratobasidiaceae</taxon>
        <taxon>Rhizoctonia</taxon>
    </lineage>
</organism>
<dbReference type="GO" id="GO:0031380">
    <property type="term" value="C:nuclear RNA-directed RNA polymerase complex"/>
    <property type="evidence" value="ECO:0007669"/>
    <property type="project" value="TreeGrafter"/>
</dbReference>
<dbReference type="GO" id="GO:0003968">
    <property type="term" value="F:RNA-directed RNA polymerase activity"/>
    <property type="evidence" value="ECO:0007669"/>
    <property type="project" value="UniProtKB-KW"/>
</dbReference>
<keyword evidence="1 3" id="KW-0696">RNA-directed RNA polymerase</keyword>
<comment type="similarity">
    <text evidence="1">Belongs to the RdRP family.</text>
</comment>
<feature type="domain" description="RDRP core" evidence="2">
    <location>
        <begin position="237"/>
        <end position="411"/>
    </location>
</feature>
<dbReference type="InterPro" id="IPR007855">
    <property type="entry name" value="RDRP"/>
</dbReference>
<protein>
    <recommendedName>
        <fullName evidence="1">RNA-dependent RNA polymerase</fullName>
        <ecNumber evidence="1">2.7.7.48</ecNumber>
    </recommendedName>
</protein>
<accession>A0A8H8P9K0</accession>
<dbReference type="Proteomes" id="UP000650533">
    <property type="component" value="Chromosome 15"/>
</dbReference>
<dbReference type="GO" id="GO:0030422">
    <property type="term" value="P:siRNA processing"/>
    <property type="evidence" value="ECO:0007669"/>
    <property type="project" value="TreeGrafter"/>
</dbReference>
<keyword evidence="1" id="KW-0694">RNA-binding</keyword>
<gene>
    <name evidence="3" type="ORF">RhiXN_11964</name>
</gene>
<dbReference type="Pfam" id="PF05183">
    <property type="entry name" value="RdRP"/>
    <property type="match status" value="2"/>
</dbReference>
<dbReference type="PANTHER" id="PTHR23079">
    <property type="entry name" value="RNA-DEPENDENT RNA POLYMERASE"/>
    <property type="match status" value="1"/>
</dbReference>
<dbReference type="RefSeq" id="XP_043186540.1">
    <property type="nucleotide sequence ID" value="XM_043331779.1"/>
</dbReference>
<dbReference type="PANTHER" id="PTHR23079:SF55">
    <property type="entry name" value="RNA-DIRECTED RNA POLYMERASE"/>
    <property type="match status" value="1"/>
</dbReference>
<proteinExistence type="inferred from homology"/>
<evidence type="ECO:0000313" key="4">
    <source>
        <dbReference type="Proteomes" id="UP000650533"/>
    </source>
</evidence>
<evidence type="ECO:0000259" key="2">
    <source>
        <dbReference type="Pfam" id="PF05183"/>
    </source>
</evidence>
<feature type="domain" description="RDRP core" evidence="2">
    <location>
        <begin position="46"/>
        <end position="132"/>
    </location>
</feature>
<dbReference type="InterPro" id="IPR057596">
    <property type="entry name" value="RDRP_core"/>
</dbReference>
<sequence>MRQPALTNPWEELDREETLIRDRDCGASIDNSGGKIKQRMRLDIVKSDACINKWATRFALGFSTSHPGLIFLPEDIHLLHDEYTTGKSKSTAATHEILTDGCGFLNYTALKVIEQKMAWGRFPTCIQARIAASNMDKSRLRRVVSPDAQRAYGLLDFDDEDGEEEGTALAKWDAGPDPFSGQPASAQEQVLGWLQAGFLPTDKFVMEKYHETHVFKYPIQERLWPSITTSSGLGATLIIFSVKGSRSLASLLSGGDYDGDTVVLIWDEQITSQFRNAHKRDTVVLIWDEQITSQFRNAHKRFADPGPGFESRNLIKSKKLLKDIKTRADSEGQDITKELISALLEDIAPSQLGMYNIFYRNSVYLYGLDHPTTARLGHMFTQCLDSVKSGLKPKPEVLRADKQIWNKRQPDCFPSKTEEDGTYGSLLLFPDAEAAIGSFSKFFKMLQRMRLKVMRRSWGNARQMRNILST</sequence>
<keyword evidence="1" id="KW-0548">Nucleotidyltransferase</keyword>
<dbReference type="KEGG" id="rsx:RhiXN_11964"/>
<reference evidence="3" key="1">
    <citation type="submission" date="2020-05" db="EMBL/GenBank/DDBJ databases">
        <title>Evolutionary and genomic comparisons of hybrid uninucleate and nonhybrid Rhizoctonia fungi.</title>
        <authorList>
            <person name="Li C."/>
            <person name="Chen X."/>
        </authorList>
    </citation>
    <scope>NUCLEOTIDE SEQUENCE</scope>
    <source>
        <strain evidence="3">AG-1 IA</strain>
    </source>
</reference>
<name>A0A8H8P9K0_9AGAM</name>